<feature type="domain" description="DUF1206" evidence="3">
    <location>
        <begin position="142"/>
        <end position="208"/>
    </location>
</feature>
<dbReference type="RefSeq" id="WP_204515228.1">
    <property type="nucleotide sequence ID" value="NZ_JAFBCP010000001.1"/>
</dbReference>
<evidence type="ECO:0000256" key="1">
    <source>
        <dbReference type="SAM" id="MobiDB-lite"/>
    </source>
</evidence>
<protein>
    <recommendedName>
        <fullName evidence="3">DUF1206 domain-containing protein</fullName>
    </recommendedName>
</protein>
<evidence type="ECO:0000256" key="2">
    <source>
        <dbReference type="SAM" id="Phobius"/>
    </source>
</evidence>
<dbReference type="Pfam" id="PF06724">
    <property type="entry name" value="DUF1206"/>
    <property type="match status" value="3"/>
</dbReference>
<feature type="domain" description="DUF1206" evidence="3">
    <location>
        <begin position="229"/>
        <end position="296"/>
    </location>
</feature>
<evidence type="ECO:0000259" key="3">
    <source>
        <dbReference type="Pfam" id="PF06724"/>
    </source>
</evidence>
<comment type="caution">
    <text evidence="4">The sequence shown here is derived from an EMBL/GenBank/DDBJ whole genome shotgun (WGS) entry which is preliminary data.</text>
</comment>
<accession>A0ABS2SN67</accession>
<dbReference type="EMBL" id="JAFBCP010000001">
    <property type="protein sequence ID" value="MBM7816461.1"/>
    <property type="molecule type" value="Genomic_DNA"/>
</dbReference>
<keyword evidence="5" id="KW-1185">Reference proteome</keyword>
<feature type="region of interest" description="Disordered" evidence="1">
    <location>
        <begin position="1"/>
        <end position="38"/>
    </location>
</feature>
<feature type="transmembrane region" description="Helical" evidence="2">
    <location>
        <begin position="100"/>
        <end position="121"/>
    </location>
</feature>
<proteinExistence type="predicted"/>
<gene>
    <name evidence="4" type="ORF">JOE56_001155</name>
</gene>
<organism evidence="4 5">
    <name type="scientific">Brevibacterium paucivorans</name>
    <dbReference type="NCBI Taxonomy" id="170994"/>
    <lineage>
        <taxon>Bacteria</taxon>
        <taxon>Bacillati</taxon>
        <taxon>Actinomycetota</taxon>
        <taxon>Actinomycetes</taxon>
        <taxon>Micrococcales</taxon>
        <taxon>Brevibacteriaceae</taxon>
        <taxon>Brevibacterium</taxon>
    </lineage>
</organism>
<feature type="transmembrane region" description="Helical" evidence="2">
    <location>
        <begin position="181"/>
        <end position="200"/>
    </location>
</feature>
<feature type="transmembrane region" description="Helical" evidence="2">
    <location>
        <begin position="142"/>
        <end position="161"/>
    </location>
</feature>
<sequence>MSDLTDKSKDVADQAQDVADKAENVAHKAGDAHSETAEKAGEVIQQNPVYRGFVTVGLLAYGVVHLVIAFICVQIAWGGGASGQEASNSGATQQIAQQPFGYVVLIVCAVGLAALVVWQLIEAAIGNQQYSGAKRLFKRIASVGRSAVYAFLCASAVQAVAGTGGGSEEKQESMVGQVLGMPGGVVIIAVAGVVIAAVGVGQIVSGVKKSFEDDLDGGVAQWVKRLGQVGYITKGTAIIFVGGLFMWSSITHDPEAAGGTNSALRTLVDQPFGPYLLTVMALGIVAFGCFCLVWAFNARHEKAE</sequence>
<dbReference type="Proteomes" id="UP000809290">
    <property type="component" value="Unassembled WGS sequence"/>
</dbReference>
<keyword evidence="2" id="KW-0472">Membrane</keyword>
<evidence type="ECO:0000313" key="5">
    <source>
        <dbReference type="Proteomes" id="UP000809290"/>
    </source>
</evidence>
<dbReference type="InterPro" id="IPR009597">
    <property type="entry name" value="DUF1206"/>
</dbReference>
<feature type="domain" description="DUF1206" evidence="3">
    <location>
        <begin position="56"/>
        <end position="125"/>
    </location>
</feature>
<name>A0ABS2SN67_9MICO</name>
<keyword evidence="2" id="KW-0812">Transmembrane</keyword>
<keyword evidence="2" id="KW-1133">Transmembrane helix</keyword>
<feature type="transmembrane region" description="Helical" evidence="2">
    <location>
        <begin position="272"/>
        <end position="296"/>
    </location>
</feature>
<evidence type="ECO:0000313" key="4">
    <source>
        <dbReference type="EMBL" id="MBM7816461.1"/>
    </source>
</evidence>
<feature type="transmembrane region" description="Helical" evidence="2">
    <location>
        <begin position="58"/>
        <end position="80"/>
    </location>
</feature>
<feature type="transmembrane region" description="Helical" evidence="2">
    <location>
        <begin position="231"/>
        <end position="252"/>
    </location>
</feature>
<reference evidence="4 5" key="1">
    <citation type="submission" date="2021-01" db="EMBL/GenBank/DDBJ databases">
        <title>Sequencing the genomes of 1000 actinobacteria strains.</title>
        <authorList>
            <person name="Klenk H.-P."/>
        </authorList>
    </citation>
    <scope>NUCLEOTIDE SEQUENCE [LARGE SCALE GENOMIC DNA]</scope>
    <source>
        <strain evidence="4 5">DSM 13657</strain>
    </source>
</reference>